<dbReference type="EMBL" id="MNCJ02000324">
    <property type="protein sequence ID" value="KAF5793056.1"/>
    <property type="molecule type" value="Genomic_DNA"/>
</dbReference>
<name>A0A9K3NAH5_HELAN</name>
<protein>
    <submittedName>
        <fullName evidence="1">Uncharacterized protein</fullName>
    </submittedName>
</protein>
<reference evidence="1" key="1">
    <citation type="journal article" date="2017" name="Nature">
        <title>The sunflower genome provides insights into oil metabolism, flowering and Asterid evolution.</title>
        <authorList>
            <person name="Badouin H."/>
            <person name="Gouzy J."/>
            <person name="Grassa C.J."/>
            <person name="Murat F."/>
            <person name="Staton S.E."/>
            <person name="Cottret L."/>
            <person name="Lelandais-Briere C."/>
            <person name="Owens G.L."/>
            <person name="Carrere S."/>
            <person name="Mayjonade B."/>
            <person name="Legrand L."/>
            <person name="Gill N."/>
            <person name="Kane N.C."/>
            <person name="Bowers J.E."/>
            <person name="Hubner S."/>
            <person name="Bellec A."/>
            <person name="Berard A."/>
            <person name="Berges H."/>
            <person name="Blanchet N."/>
            <person name="Boniface M.C."/>
            <person name="Brunel D."/>
            <person name="Catrice O."/>
            <person name="Chaidir N."/>
            <person name="Claudel C."/>
            <person name="Donnadieu C."/>
            <person name="Faraut T."/>
            <person name="Fievet G."/>
            <person name="Helmstetter N."/>
            <person name="King M."/>
            <person name="Knapp S.J."/>
            <person name="Lai Z."/>
            <person name="Le Paslier M.C."/>
            <person name="Lippi Y."/>
            <person name="Lorenzon L."/>
            <person name="Mandel J.R."/>
            <person name="Marage G."/>
            <person name="Marchand G."/>
            <person name="Marquand E."/>
            <person name="Bret-Mestries E."/>
            <person name="Morien E."/>
            <person name="Nambeesan S."/>
            <person name="Nguyen T."/>
            <person name="Pegot-Espagnet P."/>
            <person name="Pouilly N."/>
            <person name="Raftis F."/>
            <person name="Sallet E."/>
            <person name="Schiex T."/>
            <person name="Thomas J."/>
            <person name="Vandecasteele C."/>
            <person name="Vares D."/>
            <person name="Vear F."/>
            <person name="Vautrin S."/>
            <person name="Crespi M."/>
            <person name="Mangin B."/>
            <person name="Burke J.M."/>
            <person name="Salse J."/>
            <person name="Munos S."/>
            <person name="Vincourt P."/>
            <person name="Rieseberg L.H."/>
            <person name="Langlade N.B."/>
        </authorList>
    </citation>
    <scope>NUCLEOTIDE SEQUENCE</scope>
    <source>
        <tissue evidence="1">Leaves</tissue>
    </source>
</reference>
<evidence type="ECO:0000313" key="2">
    <source>
        <dbReference type="Proteomes" id="UP000215914"/>
    </source>
</evidence>
<evidence type="ECO:0000313" key="1">
    <source>
        <dbReference type="EMBL" id="KAF5793056.1"/>
    </source>
</evidence>
<accession>A0A9K3NAH5</accession>
<sequence>MLLLYFLHKLCFMQMFVVLGRTTYLAHYAFTFAHASTTAHIFTLISFIHHHITSSPTS</sequence>
<dbReference type="Gramene" id="mRNA:HanXRQr2_Chr09g0413111">
    <property type="protein sequence ID" value="CDS:HanXRQr2_Chr09g0413111.1"/>
    <property type="gene ID" value="HanXRQr2_Chr09g0413111"/>
</dbReference>
<proteinExistence type="predicted"/>
<comment type="caution">
    <text evidence="1">The sequence shown here is derived from an EMBL/GenBank/DDBJ whole genome shotgun (WGS) entry which is preliminary data.</text>
</comment>
<organism evidence="1 2">
    <name type="scientific">Helianthus annuus</name>
    <name type="common">Common sunflower</name>
    <dbReference type="NCBI Taxonomy" id="4232"/>
    <lineage>
        <taxon>Eukaryota</taxon>
        <taxon>Viridiplantae</taxon>
        <taxon>Streptophyta</taxon>
        <taxon>Embryophyta</taxon>
        <taxon>Tracheophyta</taxon>
        <taxon>Spermatophyta</taxon>
        <taxon>Magnoliopsida</taxon>
        <taxon>eudicotyledons</taxon>
        <taxon>Gunneridae</taxon>
        <taxon>Pentapetalae</taxon>
        <taxon>asterids</taxon>
        <taxon>campanulids</taxon>
        <taxon>Asterales</taxon>
        <taxon>Asteraceae</taxon>
        <taxon>Asteroideae</taxon>
        <taxon>Heliantheae alliance</taxon>
        <taxon>Heliantheae</taxon>
        <taxon>Helianthus</taxon>
    </lineage>
</organism>
<keyword evidence="2" id="KW-1185">Reference proteome</keyword>
<dbReference type="AlphaFoldDB" id="A0A9K3NAH5"/>
<dbReference type="Proteomes" id="UP000215914">
    <property type="component" value="Unassembled WGS sequence"/>
</dbReference>
<reference evidence="1" key="2">
    <citation type="submission" date="2020-06" db="EMBL/GenBank/DDBJ databases">
        <title>Helianthus annuus Genome sequencing and assembly Release 2.</title>
        <authorList>
            <person name="Gouzy J."/>
            <person name="Langlade N."/>
            <person name="Munos S."/>
        </authorList>
    </citation>
    <scope>NUCLEOTIDE SEQUENCE</scope>
    <source>
        <tissue evidence="1">Leaves</tissue>
    </source>
</reference>
<gene>
    <name evidence="1" type="ORF">HanXRQr2_Chr09g0413111</name>
</gene>